<evidence type="ECO:0000313" key="3">
    <source>
        <dbReference type="Proteomes" id="UP001174210"/>
    </source>
</evidence>
<gene>
    <name evidence="2" type="ORF">P5G59_13115</name>
</gene>
<comment type="caution">
    <text evidence="2">The sequence shown here is derived from an EMBL/GenBank/DDBJ whole genome shotgun (WGS) entry which is preliminary data.</text>
</comment>
<evidence type="ECO:0000256" key="1">
    <source>
        <dbReference type="SAM" id="MobiDB-lite"/>
    </source>
</evidence>
<name>A0ABT8IZF6_9MICO</name>
<dbReference type="RefSeq" id="WP_301219435.1">
    <property type="nucleotide sequence ID" value="NZ_JAROCB010000003.1"/>
</dbReference>
<protein>
    <submittedName>
        <fullName evidence="2">Uncharacterized protein</fullName>
    </submittedName>
</protein>
<feature type="region of interest" description="Disordered" evidence="1">
    <location>
        <begin position="1"/>
        <end position="47"/>
    </location>
</feature>
<dbReference type="Proteomes" id="UP001174210">
    <property type="component" value="Unassembled WGS sequence"/>
</dbReference>
<proteinExistence type="predicted"/>
<dbReference type="EMBL" id="JAROCB010000003">
    <property type="protein sequence ID" value="MDN4598087.1"/>
    <property type="molecule type" value="Genomic_DNA"/>
</dbReference>
<organism evidence="2 3">
    <name type="scientific">Leifsonia virtsii</name>
    <dbReference type="NCBI Taxonomy" id="3035915"/>
    <lineage>
        <taxon>Bacteria</taxon>
        <taxon>Bacillati</taxon>
        <taxon>Actinomycetota</taxon>
        <taxon>Actinomycetes</taxon>
        <taxon>Micrococcales</taxon>
        <taxon>Microbacteriaceae</taxon>
        <taxon>Leifsonia</taxon>
    </lineage>
</organism>
<feature type="compositionally biased region" description="Polar residues" evidence="1">
    <location>
        <begin position="1"/>
        <end position="11"/>
    </location>
</feature>
<feature type="compositionally biased region" description="Acidic residues" evidence="1">
    <location>
        <begin position="35"/>
        <end position="47"/>
    </location>
</feature>
<accession>A0ABT8IZF6</accession>
<sequence>MARQSTDQQTADFPDIVPEDQMDPDIVPAPQPVPDDIDDSDEERDGA</sequence>
<reference evidence="2" key="1">
    <citation type="submission" date="2023-03" db="EMBL/GenBank/DDBJ databases">
        <title>MT1 and MT2 Draft Genomes of Novel Species.</title>
        <authorList>
            <person name="Venkateswaran K."/>
        </authorList>
    </citation>
    <scope>NUCLEOTIDE SEQUENCE</scope>
    <source>
        <strain evidence="2">F6_8S_P_1A</strain>
    </source>
</reference>
<evidence type="ECO:0000313" key="2">
    <source>
        <dbReference type="EMBL" id="MDN4598087.1"/>
    </source>
</evidence>
<keyword evidence="3" id="KW-1185">Reference proteome</keyword>